<gene>
    <name evidence="2" type="ORF">SAMN05216167_10830</name>
</gene>
<dbReference type="Pfam" id="PF09537">
    <property type="entry name" value="DUF2383"/>
    <property type="match status" value="1"/>
</dbReference>
<feature type="domain" description="DUF2383" evidence="1">
    <location>
        <begin position="12"/>
        <end position="120"/>
    </location>
</feature>
<dbReference type="PIRSF" id="PIRSF029477">
    <property type="entry name" value="UCP029477"/>
    <property type="match status" value="1"/>
</dbReference>
<reference evidence="2 3" key="1">
    <citation type="submission" date="2016-10" db="EMBL/GenBank/DDBJ databases">
        <authorList>
            <person name="de Groot N.N."/>
        </authorList>
    </citation>
    <scope>NUCLEOTIDE SEQUENCE [LARGE SCALE GENOMIC DNA]</scope>
    <source>
        <strain evidence="2 3">DSM 26130</strain>
    </source>
</reference>
<dbReference type="EMBL" id="FOLQ01000008">
    <property type="protein sequence ID" value="SFD87636.1"/>
    <property type="molecule type" value="Genomic_DNA"/>
</dbReference>
<dbReference type="RefSeq" id="WP_093829318.1">
    <property type="nucleotide sequence ID" value="NZ_FOLQ01000008.1"/>
</dbReference>
<dbReference type="NCBIfam" id="TIGR02284">
    <property type="entry name" value="PA2169 family four-helix-bundle protein"/>
    <property type="match status" value="1"/>
</dbReference>
<dbReference type="InterPro" id="IPR012347">
    <property type="entry name" value="Ferritin-like"/>
</dbReference>
<accession>A0A1I1VX11</accession>
<dbReference type="InterPro" id="IPR016920">
    <property type="entry name" value="UCP029477"/>
</dbReference>
<dbReference type="InterPro" id="IPR009078">
    <property type="entry name" value="Ferritin-like_SF"/>
</dbReference>
<dbReference type="InterPro" id="IPR019052">
    <property type="entry name" value="DUF2383"/>
</dbReference>
<organism evidence="2 3">
    <name type="scientific">Spirosoma endophyticum</name>
    <dbReference type="NCBI Taxonomy" id="662367"/>
    <lineage>
        <taxon>Bacteria</taxon>
        <taxon>Pseudomonadati</taxon>
        <taxon>Bacteroidota</taxon>
        <taxon>Cytophagia</taxon>
        <taxon>Cytophagales</taxon>
        <taxon>Cytophagaceae</taxon>
        <taxon>Spirosoma</taxon>
    </lineage>
</organism>
<evidence type="ECO:0000259" key="1">
    <source>
        <dbReference type="Pfam" id="PF09537"/>
    </source>
</evidence>
<protein>
    <recommendedName>
        <fullName evidence="1">DUF2383 domain-containing protein</fullName>
    </recommendedName>
</protein>
<dbReference type="OrthoDB" id="282393at2"/>
<dbReference type="Proteomes" id="UP000198598">
    <property type="component" value="Unassembled WGS sequence"/>
</dbReference>
<evidence type="ECO:0000313" key="3">
    <source>
        <dbReference type="Proteomes" id="UP000198598"/>
    </source>
</evidence>
<dbReference type="SUPFAM" id="SSF47240">
    <property type="entry name" value="Ferritin-like"/>
    <property type="match status" value="1"/>
</dbReference>
<dbReference type="Gene3D" id="1.20.1260.10">
    <property type="match status" value="1"/>
</dbReference>
<name>A0A1I1VX11_9BACT</name>
<dbReference type="STRING" id="662367.SAMN05216167_10830"/>
<sequence>MDTNVKATRVEILDQLGRLLTRSHDAEKGYQEASENVKDNELKSLFLTQSRQRSEFSQELDREIRALGGDPDTGTSLAADLHRAWINIKSAFSSDDDKATVEECHRGDQEALDAYNSVLQETDLVASTRELLLRQKQSIESANSTMARLALVV</sequence>
<dbReference type="InterPro" id="IPR011971">
    <property type="entry name" value="CHP02284"/>
</dbReference>
<dbReference type="AlphaFoldDB" id="A0A1I1VX11"/>
<keyword evidence="3" id="KW-1185">Reference proteome</keyword>
<evidence type="ECO:0000313" key="2">
    <source>
        <dbReference type="EMBL" id="SFD87636.1"/>
    </source>
</evidence>
<proteinExistence type="predicted"/>